<dbReference type="RefSeq" id="WP_120604446.1">
    <property type="nucleotide sequence ID" value="NZ_JABFJX010000341.1"/>
</dbReference>
<reference evidence="2" key="1">
    <citation type="submission" date="2018-09" db="EMBL/GenBank/DDBJ databases">
        <authorList>
            <person name="Livingstone P.G."/>
            <person name="Whitworth D.E."/>
        </authorList>
    </citation>
    <scope>NUCLEOTIDE SEQUENCE [LARGE SCALE GENOMIC DNA]</scope>
    <source>
        <strain evidence="2">CA043D</strain>
    </source>
</reference>
<evidence type="ECO:0000313" key="1">
    <source>
        <dbReference type="EMBL" id="RKH01088.1"/>
    </source>
</evidence>
<dbReference type="PROSITE" id="PS51257">
    <property type="entry name" value="PROKAR_LIPOPROTEIN"/>
    <property type="match status" value="1"/>
</dbReference>
<organism evidence="1 2">
    <name type="scientific">Corallococcus carmarthensis</name>
    <dbReference type="NCBI Taxonomy" id="2316728"/>
    <lineage>
        <taxon>Bacteria</taxon>
        <taxon>Pseudomonadati</taxon>
        <taxon>Myxococcota</taxon>
        <taxon>Myxococcia</taxon>
        <taxon>Myxococcales</taxon>
        <taxon>Cystobacterineae</taxon>
        <taxon>Myxococcaceae</taxon>
        <taxon>Corallococcus</taxon>
    </lineage>
</organism>
<dbReference type="Proteomes" id="UP000268313">
    <property type="component" value="Unassembled WGS sequence"/>
</dbReference>
<evidence type="ECO:0008006" key="3">
    <source>
        <dbReference type="Google" id="ProtNLM"/>
    </source>
</evidence>
<proteinExistence type="predicted"/>
<dbReference type="AlphaFoldDB" id="A0A3A8JYN2"/>
<sequence>MKRLGLTVLLFTASGCMHLHRPAPVAPPDVAQGIQFPEWRTDDSTTVQGPQLKALQIAMDDFMPPGRDAPSGADPMTQCLFRLSTYDAWVKRGDKMTFIHFTPLEEERCGLKSEVMDAGASYAVSDDGVILKRE</sequence>
<dbReference type="OrthoDB" id="5383382at2"/>
<keyword evidence="2" id="KW-1185">Reference proteome</keyword>
<name>A0A3A8JYN2_9BACT</name>
<protein>
    <recommendedName>
        <fullName evidence="3">Lipoprotein</fullName>
    </recommendedName>
</protein>
<evidence type="ECO:0000313" key="2">
    <source>
        <dbReference type="Proteomes" id="UP000268313"/>
    </source>
</evidence>
<accession>A0A3A8JYN2</accession>
<gene>
    <name evidence="1" type="ORF">D7X32_21545</name>
</gene>
<dbReference type="EMBL" id="RAWE01000079">
    <property type="protein sequence ID" value="RKH01088.1"/>
    <property type="molecule type" value="Genomic_DNA"/>
</dbReference>
<comment type="caution">
    <text evidence="1">The sequence shown here is derived from an EMBL/GenBank/DDBJ whole genome shotgun (WGS) entry which is preliminary data.</text>
</comment>